<protein>
    <submittedName>
        <fullName evidence="3">Heat shock protein DnaJ domain protein</fullName>
    </submittedName>
</protein>
<reference evidence="4" key="2">
    <citation type="submission" date="2011-04" db="EMBL/GenBank/DDBJ databases">
        <title>The complete genome of chromosome of Treponema succinifaciens DSM 2489.</title>
        <authorList>
            <person name="Lucas S."/>
            <person name="Copeland A."/>
            <person name="Lapidus A."/>
            <person name="Bruce D."/>
            <person name="Goodwin L."/>
            <person name="Pitluck S."/>
            <person name="Peters L."/>
            <person name="Kyrpides N."/>
            <person name="Mavromatis K."/>
            <person name="Ivanova N."/>
            <person name="Ovchinnikova G."/>
            <person name="Teshima H."/>
            <person name="Detter J.C."/>
            <person name="Tapia R."/>
            <person name="Han C."/>
            <person name="Land M."/>
            <person name="Hauser L."/>
            <person name="Markowitz V."/>
            <person name="Cheng J.-F."/>
            <person name="Hugenholtz P."/>
            <person name="Woyke T."/>
            <person name="Wu D."/>
            <person name="Gronow S."/>
            <person name="Wellnitz S."/>
            <person name="Brambilla E."/>
            <person name="Klenk H.-P."/>
            <person name="Eisen J.A."/>
        </authorList>
    </citation>
    <scope>NUCLEOTIDE SEQUENCE [LARGE SCALE GENOMIC DNA]</scope>
    <source>
        <strain evidence="4">ATCC 33096 / DSM 2489 / 6091</strain>
    </source>
</reference>
<dbReference type="PROSITE" id="PS50076">
    <property type="entry name" value="DNAJ_2"/>
    <property type="match status" value="1"/>
</dbReference>
<keyword evidence="4" id="KW-1185">Reference proteome</keyword>
<dbReference type="AlphaFoldDB" id="F2NRV8"/>
<dbReference type="EMBL" id="CP002631">
    <property type="protein sequence ID" value="AEB14194.1"/>
    <property type="molecule type" value="Genomic_DNA"/>
</dbReference>
<dbReference type="GeneID" id="302998445"/>
<dbReference type="STRING" id="869209.Tresu_1286"/>
<dbReference type="Pfam" id="PF00226">
    <property type="entry name" value="DnaJ"/>
    <property type="match status" value="1"/>
</dbReference>
<dbReference type="SMART" id="SM00271">
    <property type="entry name" value="DnaJ"/>
    <property type="match status" value="1"/>
</dbReference>
<name>F2NRV8_TRES6</name>
<dbReference type="HOGENOM" id="CLU_1814961_0_0_12"/>
<gene>
    <name evidence="3" type="ordered locus">Tresu_1286</name>
</gene>
<proteinExistence type="predicted"/>
<feature type="region of interest" description="Disordered" evidence="1">
    <location>
        <begin position="29"/>
        <end position="70"/>
    </location>
</feature>
<dbReference type="KEGG" id="tsu:Tresu_1286"/>
<keyword evidence="3" id="KW-0346">Stress response</keyword>
<sequence length="142" mass="16701">METMYDKLGDLLNETLKSGQVKFKKKIKYSEKEIPHEEKKSEENFSKENVSKNKTRAEQKNQTEHLKNKISSLKKITPEVERACRLLDITASANQDDVKKAYKEKLKYFHPDKYDKNPVLKKVATNKTRMIVEAYELLMKSF</sequence>
<dbReference type="OrthoDB" id="360001at2"/>
<dbReference type="InterPro" id="IPR036869">
    <property type="entry name" value="J_dom_sf"/>
</dbReference>
<evidence type="ECO:0000259" key="2">
    <source>
        <dbReference type="PROSITE" id="PS50076"/>
    </source>
</evidence>
<accession>F2NRV8</accession>
<reference evidence="3 4" key="1">
    <citation type="journal article" date="2011" name="Stand. Genomic Sci.">
        <title>Complete genome sequence of Treponema succinifaciens type strain (6091).</title>
        <authorList>
            <person name="Han C."/>
            <person name="Gronow S."/>
            <person name="Teshima H."/>
            <person name="Lapidus A."/>
            <person name="Nolan M."/>
            <person name="Lucas S."/>
            <person name="Hammon N."/>
            <person name="Deshpande S."/>
            <person name="Cheng J.F."/>
            <person name="Zeytun A."/>
            <person name="Tapia R."/>
            <person name="Goodwin L."/>
            <person name="Pitluck S."/>
            <person name="Liolios K."/>
            <person name="Pagani I."/>
            <person name="Ivanova N."/>
            <person name="Mavromatis K."/>
            <person name="Mikhailova N."/>
            <person name="Huntemann M."/>
            <person name="Pati A."/>
            <person name="Chen A."/>
            <person name="Palaniappan K."/>
            <person name="Land M."/>
            <person name="Hauser L."/>
            <person name="Brambilla E.M."/>
            <person name="Rohde M."/>
            <person name="Goker M."/>
            <person name="Woyke T."/>
            <person name="Bristow J."/>
            <person name="Eisen J.A."/>
            <person name="Markowitz V."/>
            <person name="Hugenholtz P."/>
            <person name="Kyrpides N.C."/>
            <person name="Klenk H.P."/>
            <person name="Detter J.C."/>
        </authorList>
    </citation>
    <scope>NUCLEOTIDE SEQUENCE [LARGE SCALE GENOMIC DNA]</scope>
    <source>
        <strain evidence="4">ATCC 33096 / DSM 2489 / 6091</strain>
    </source>
</reference>
<dbReference type="Proteomes" id="UP000006852">
    <property type="component" value="Chromosome"/>
</dbReference>
<feature type="domain" description="J" evidence="2">
    <location>
        <begin position="82"/>
        <end position="142"/>
    </location>
</feature>
<dbReference type="RefSeq" id="WP_013701481.1">
    <property type="nucleotide sequence ID" value="NC_015385.1"/>
</dbReference>
<organism evidence="3 4">
    <name type="scientific">Treponema succinifaciens (strain ATCC 33096 / DSM 2489 / 6091)</name>
    <dbReference type="NCBI Taxonomy" id="869209"/>
    <lineage>
        <taxon>Bacteria</taxon>
        <taxon>Pseudomonadati</taxon>
        <taxon>Spirochaetota</taxon>
        <taxon>Spirochaetia</taxon>
        <taxon>Spirochaetales</taxon>
        <taxon>Treponemataceae</taxon>
        <taxon>Treponema</taxon>
    </lineage>
</organism>
<evidence type="ECO:0000313" key="3">
    <source>
        <dbReference type="EMBL" id="AEB14194.1"/>
    </source>
</evidence>
<dbReference type="Gene3D" id="1.10.287.110">
    <property type="entry name" value="DnaJ domain"/>
    <property type="match status" value="1"/>
</dbReference>
<dbReference type="PRINTS" id="PR00625">
    <property type="entry name" value="JDOMAIN"/>
</dbReference>
<feature type="compositionally biased region" description="Basic and acidic residues" evidence="1">
    <location>
        <begin position="29"/>
        <end position="67"/>
    </location>
</feature>
<dbReference type="InterPro" id="IPR001623">
    <property type="entry name" value="DnaJ_domain"/>
</dbReference>
<dbReference type="eggNOG" id="ENOG5031CYA">
    <property type="taxonomic scope" value="Bacteria"/>
</dbReference>
<dbReference type="CDD" id="cd06257">
    <property type="entry name" value="DnaJ"/>
    <property type="match status" value="1"/>
</dbReference>
<dbReference type="SUPFAM" id="SSF46565">
    <property type="entry name" value="Chaperone J-domain"/>
    <property type="match status" value="1"/>
</dbReference>
<evidence type="ECO:0000256" key="1">
    <source>
        <dbReference type="SAM" id="MobiDB-lite"/>
    </source>
</evidence>
<evidence type="ECO:0000313" key="4">
    <source>
        <dbReference type="Proteomes" id="UP000006852"/>
    </source>
</evidence>